<dbReference type="AlphaFoldDB" id="F2K422"/>
<dbReference type="GO" id="GO:0030170">
    <property type="term" value="F:pyridoxal phosphate binding"/>
    <property type="evidence" value="ECO:0007669"/>
    <property type="project" value="InterPro"/>
</dbReference>
<dbReference type="Proteomes" id="UP000001062">
    <property type="component" value="Chromosome"/>
</dbReference>
<organism evidence="6 7">
    <name type="scientific">Marinomonas mediterranea (strain ATCC 700492 / JCM 21426 / NBRC 103028 / MMB-1)</name>
    <dbReference type="NCBI Taxonomy" id="717774"/>
    <lineage>
        <taxon>Bacteria</taxon>
        <taxon>Pseudomonadati</taxon>
        <taxon>Pseudomonadota</taxon>
        <taxon>Gammaproteobacteria</taxon>
        <taxon>Oceanospirillales</taxon>
        <taxon>Oceanospirillaceae</taxon>
        <taxon>Marinomonas</taxon>
    </lineage>
</organism>
<dbReference type="SUPFAM" id="SSF53383">
    <property type="entry name" value="PLP-dependent transferases"/>
    <property type="match status" value="1"/>
</dbReference>
<dbReference type="InterPro" id="IPR002129">
    <property type="entry name" value="PyrdxlP-dep_de-COase"/>
</dbReference>
<dbReference type="Pfam" id="PF00282">
    <property type="entry name" value="Pyridoxal_deC"/>
    <property type="match status" value="1"/>
</dbReference>
<evidence type="ECO:0000313" key="6">
    <source>
        <dbReference type="EMBL" id="ADZ91364.1"/>
    </source>
</evidence>
<feature type="modified residue" description="N6-(pyridoxal phosphate)lysine" evidence="4">
    <location>
        <position position="259"/>
    </location>
</feature>
<comment type="cofactor">
    <cofactor evidence="1 4 5">
        <name>pyridoxal 5'-phosphate</name>
        <dbReference type="ChEBI" id="CHEBI:597326"/>
    </cofactor>
</comment>
<dbReference type="PATRIC" id="fig|717774.3.peg.2182"/>
<dbReference type="GO" id="GO:0004837">
    <property type="term" value="F:tyrosine decarboxylase activity"/>
    <property type="evidence" value="ECO:0007669"/>
    <property type="project" value="UniProtKB-EC"/>
</dbReference>
<dbReference type="PANTHER" id="PTHR42735:SF4">
    <property type="entry name" value="PYRIDOXAL PHOSPHATE-DEPENDENT DECARBOXYLASE FAMILY PROTEIN"/>
    <property type="match status" value="1"/>
</dbReference>
<name>F2K422_MARM1</name>
<evidence type="ECO:0000313" key="7">
    <source>
        <dbReference type="Proteomes" id="UP000001062"/>
    </source>
</evidence>
<evidence type="ECO:0000256" key="2">
    <source>
        <dbReference type="ARBA" id="ARBA00022898"/>
    </source>
</evidence>
<sequence length="464" mass="52368">MSKLSVEMAILEKSITKLELGFSNLPEIYENTDYKAIESILMDVANKLTNNYPYFHPFYLGQMLKPPHPIARLAYQLAMQINPNNHALDGGIASSEMEKEVIKDISSMFGFYDGTGHLTSSGTIANLEALWIAGKESPEKAIAASEQAHYTHRRISKVLGLPFVEIKNDENGRMDINFLTESLEKYQIGTVVVTLGNTGFGAIDPLLDILKLRELYDFRIHVDAAYGGYFILDDSLEKNIKTHFECIEYVDSLVVDPHKHGLQPYGCGCVLFSDKSISHHYRHDSPYTYFSSKELHLGEISLECSRAGASAVALYSTMKAFPLKQGGDFSHRLQKSRQAAQKLAKFVESSKNYITVWKPDLDIVVWAPRGSSASEISNISHNIFDQCAKYDIHIALFKIPTRMFLEKHQNIDDDNNFITCLRACLMKPEHLIFIDEICNRIKQATADVMESGENYAKKNYSFDS</sequence>
<dbReference type="InterPro" id="IPR050477">
    <property type="entry name" value="GrpII_AminoAcid_Decarb"/>
</dbReference>
<keyword evidence="3 5" id="KW-0456">Lyase</keyword>
<keyword evidence="7" id="KW-1185">Reference proteome</keyword>
<dbReference type="Gene3D" id="3.40.640.10">
    <property type="entry name" value="Type I PLP-dependent aspartate aminotransferase-like (Major domain)"/>
    <property type="match status" value="1"/>
</dbReference>
<reference evidence="6 7" key="1">
    <citation type="journal article" date="2012" name="Stand. Genomic Sci.">
        <title>Complete genome sequence of the melanogenic marine bacterium Marinomonas mediterranea type strain (MMB-1(T)).</title>
        <authorList>
            <person name="Lucas-Elio P."/>
            <person name="Goodwin L."/>
            <person name="Woyke T."/>
            <person name="Pitluck S."/>
            <person name="Nolan M."/>
            <person name="Kyrpides N.C."/>
            <person name="Detter J.C."/>
            <person name="Copeland A."/>
            <person name="Teshima H."/>
            <person name="Bruce D."/>
            <person name="Detter C."/>
            <person name="Tapia R."/>
            <person name="Han S."/>
            <person name="Land M.L."/>
            <person name="Ivanova N."/>
            <person name="Mikhailova N."/>
            <person name="Johnston A.W."/>
            <person name="Sanchez-Amat A."/>
        </authorList>
    </citation>
    <scope>NUCLEOTIDE SEQUENCE [LARGE SCALE GENOMIC DNA]</scope>
    <source>
        <strain evidence="7">ATCC 700492 / JCM 21426 / NBRC 103028 / MMB-1</strain>
    </source>
</reference>
<comment type="similarity">
    <text evidence="5">Belongs to the group II decarboxylase family.</text>
</comment>
<keyword evidence="2 4" id="KW-0663">Pyridoxal phosphate</keyword>
<dbReference type="EMBL" id="CP002583">
    <property type="protein sequence ID" value="ADZ91364.1"/>
    <property type="molecule type" value="Genomic_DNA"/>
</dbReference>
<gene>
    <name evidence="6" type="ordered locus">Marme_2120</name>
</gene>
<dbReference type="eggNOG" id="COG0076">
    <property type="taxonomic scope" value="Bacteria"/>
</dbReference>
<evidence type="ECO:0000256" key="3">
    <source>
        <dbReference type="ARBA" id="ARBA00023239"/>
    </source>
</evidence>
<evidence type="ECO:0000256" key="4">
    <source>
        <dbReference type="PIRSR" id="PIRSR602129-50"/>
    </source>
</evidence>
<dbReference type="InterPro" id="IPR015424">
    <property type="entry name" value="PyrdxlP-dep_Trfase"/>
</dbReference>
<dbReference type="STRING" id="717774.Marme_2120"/>
<accession>F2K422</accession>
<dbReference type="InterPro" id="IPR015421">
    <property type="entry name" value="PyrdxlP-dep_Trfase_major"/>
</dbReference>
<evidence type="ECO:0000256" key="1">
    <source>
        <dbReference type="ARBA" id="ARBA00001933"/>
    </source>
</evidence>
<dbReference type="HOGENOM" id="CLU_587767_0_0_6"/>
<protein>
    <submittedName>
        <fullName evidence="6">Tyrosine decarboxylase</fullName>
        <ecNumber evidence="6">4.1.1.25</ecNumber>
    </submittedName>
</protein>
<dbReference type="GO" id="GO:0019752">
    <property type="term" value="P:carboxylic acid metabolic process"/>
    <property type="evidence" value="ECO:0007669"/>
    <property type="project" value="InterPro"/>
</dbReference>
<proteinExistence type="inferred from homology"/>
<dbReference type="KEGG" id="mme:Marme_2120"/>
<dbReference type="EC" id="4.1.1.25" evidence="6"/>
<evidence type="ECO:0000256" key="5">
    <source>
        <dbReference type="RuleBase" id="RU000382"/>
    </source>
</evidence>
<dbReference type="PANTHER" id="PTHR42735">
    <property type="match status" value="1"/>
</dbReference>